<dbReference type="PANTHER" id="PTHR10285">
    <property type="entry name" value="URIDINE KINASE"/>
    <property type="match status" value="1"/>
</dbReference>
<dbReference type="Gene3D" id="3.40.50.300">
    <property type="entry name" value="P-loop containing nucleotide triphosphate hydrolases"/>
    <property type="match status" value="1"/>
</dbReference>
<organism evidence="1 2">
    <name type="scientific">Faecalibacterium butyricigenerans</name>
    <dbReference type="NCBI Taxonomy" id="1851427"/>
    <lineage>
        <taxon>Bacteria</taxon>
        <taxon>Bacillati</taxon>
        <taxon>Bacillota</taxon>
        <taxon>Clostridia</taxon>
        <taxon>Eubacteriales</taxon>
        <taxon>Oscillospiraceae</taxon>
        <taxon>Faecalibacterium</taxon>
    </lineage>
</organism>
<dbReference type="EMBL" id="JAJEQL010000040">
    <property type="protein sequence ID" value="MCC2200355.1"/>
    <property type="molecule type" value="Genomic_DNA"/>
</dbReference>
<gene>
    <name evidence="1" type="ORF">LKD23_11440</name>
</gene>
<sequence>MHLVSPEELSGLITARLKQQPTVLVALDGRCGSGKTTLSAQLAERFPQSITLHTDDFYLPPPQRVTGWERIPCANMHLERLRAEAVAPARAGRAVCYKAYSCREGAYLPPRVLGPAPLVIVEGSYSHHPSLAPYYDIKVFVTCSAEEQMRRLRAREGKRYLNFVQRWIPLEEEYFTDYAIERNAEMTVVTG</sequence>
<protein>
    <submittedName>
        <fullName evidence="1">Uridine kinase</fullName>
    </submittedName>
</protein>
<keyword evidence="1" id="KW-0418">Kinase</keyword>
<dbReference type="GO" id="GO:0016301">
    <property type="term" value="F:kinase activity"/>
    <property type="evidence" value="ECO:0007669"/>
    <property type="project" value="UniProtKB-KW"/>
</dbReference>
<name>A0ABS8FAU1_9FIRM</name>
<dbReference type="Proteomes" id="UP001430637">
    <property type="component" value="Unassembled WGS sequence"/>
</dbReference>
<reference evidence="1" key="1">
    <citation type="submission" date="2021-10" db="EMBL/GenBank/DDBJ databases">
        <title>Anaerobic single-cell dispensing facilitates the cultivation of human gut bacteria.</title>
        <authorList>
            <person name="Afrizal A."/>
        </authorList>
    </citation>
    <scope>NUCLEOTIDE SEQUENCE</scope>
    <source>
        <strain evidence="1">CLA-AA-H233</strain>
    </source>
</reference>
<accession>A0ABS8FAU1</accession>
<evidence type="ECO:0000313" key="2">
    <source>
        <dbReference type="Proteomes" id="UP001430637"/>
    </source>
</evidence>
<dbReference type="RefSeq" id="WP_227621754.1">
    <property type="nucleotide sequence ID" value="NZ_JAJEQL010000040.1"/>
</dbReference>
<comment type="caution">
    <text evidence="1">The sequence shown here is derived from an EMBL/GenBank/DDBJ whole genome shotgun (WGS) entry which is preliminary data.</text>
</comment>
<keyword evidence="1" id="KW-0808">Transferase</keyword>
<keyword evidence="2" id="KW-1185">Reference proteome</keyword>
<proteinExistence type="predicted"/>
<evidence type="ECO:0000313" key="1">
    <source>
        <dbReference type="EMBL" id="MCC2200355.1"/>
    </source>
</evidence>
<dbReference type="InterPro" id="IPR027417">
    <property type="entry name" value="P-loop_NTPase"/>
</dbReference>
<dbReference type="SUPFAM" id="SSF52540">
    <property type="entry name" value="P-loop containing nucleoside triphosphate hydrolases"/>
    <property type="match status" value="1"/>
</dbReference>